<dbReference type="HOGENOM" id="CLU_2501733_0_0_1"/>
<name>A0A0E0DE22_9ORYZ</name>
<dbReference type="AlphaFoldDB" id="A0A0E0DE22"/>
<sequence>MPLARPALHRVPLCCPAGLCWCCMPEMRDRVGPAPLTCGTASATGPVPLICFARCSRIAAPQVMAFVHVHVLPCHSPPTTKLSVSP</sequence>
<reference evidence="1" key="2">
    <citation type="submission" date="2018-05" db="EMBL/GenBank/DDBJ databases">
        <title>OmerRS3 (Oryza meridionalis Reference Sequence Version 3).</title>
        <authorList>
            <person name="Zhang J."/>
            <person name="Kudrna D."/>
            <person name="Lee S."/>
            <person name="Talag J."/>
            <person name="Welchert J."/>
            <person name="Wing R.A."/>
        </authorList>
    </citation>
    <scope>NUCLEOTIDE SEQUENCE [LARGE SCALE GENOMIC DNA]</scope>
    <source>
        <strain evidence="1">cv. OR44</strain>
    </source>
</reference>
<proteinExistence type="predicted"/>
<keyword evidence="2" id="KW-1185">Reference proteome</keyword>
<organism evidence="1">
    <name type="scientific">Oryza meridionalis</name>
    <dbReference type="NCBI Taxonomy" id="40149"/>
    <lineage>
        <taxon>Eukaryota</taxon>
        <taxon>Viridiplantae</taxon>
        <taxon>Streptophyta</taxon>
        <taxon>Embryophyta</taxon>
        <taxon>Tracheophyta</taxon>
        <taxon>Spermatophyta</taxon>
        <taxon>Magnoliopsida</taxon>
        <taxon>Liliopsida</taxon>
        <taxon>Poales</taxon>
        <taxon>Poaceae</taxon>
        <taxon>BOP clade</taxon>
        <taxon>Oryzoideae</taxon>
        <taxon>Oryzeae</taxon>
        <taxon>Oryzinae</taxon>
        <taxon>Oryza</taxon>
    </lineage>
</organism>
<protein>
    <submittedName>
        <fullName evidence="1">Uncharacterized protein</fullName>
    </submittedName>
</protein>
<dbReference type="Gramene" id="OMERI04G10940.1">
    <property type="protein sequence ID" value="OMERI04G10940.1"/>
    <property type="gene ID" value="OMERI04G10940"/>
</dbReference>
<evidence type="ECO:0000313" key="1">
    <source>
        <dbReference type="EnsemblPlants" id="OMERI04G10940.1"/>
    </source>
</evidence>
<reference evidence="1" key="1">
    <citation type="submission" date="2015-04" db="UniProtKB">
        <authorList>
            <consortium name="EnsemblPlants"/>
        </authorList>
    </citation>
    <scope>IDENTIFICATION</scope>
</reference>
<evidence type="ECO:0000313" key="2">
    <source>
        <dbReference type="Proteomes" id="UP000008021"/>
    </source>
</evidence>
<accession>A0A0E0DE22</accession>
<dbReference type="Proteomes" id="UP000008021">
    <property type="component" value="Chromosome 4"/>
</dbReference>
<dbReference type="EnsemblPlants" id="OMERI04G10940.1">
    <property type="protein sequence ID" value="OMERI04G10940.1"/>
    <property type="gene ID" value="OMERI04G10940"/>
</dbReference>